<evidence type="ECO:0000313" key="5">
    <source>
        <dbReference type="Proteomes" id="UP001597467"/>
    </source>
</evidence>
<evidence type="ECO:0000256" key="1">
    <source>
        <dbReference type="ARBA" id="ARBA00022679"/>
    </source>
</evidence>
<evidence type="ECO:0000313" key="4">
    <source>
        <dbReference type="EMBL" id="MFD2542030.1"/>
    </source>
</evidence>
<dbReference type="InterPro" id="IPR037359">
    <property type="entry name" value="NST/OST"/>
</dbReference>
<feature type="domain" description="Sulfotransferase" evidence="3">
    <location>
        <begin position="2"/>
        <end position="208"/>
    </location>
</feature>
<keyword evidence="5" id="KW-1185">Reference proteome</keyword>
<dbReference type="PANTHER" id="PTHR10605:SF56">
    <property type="entry name" value="BIFUNCTIONAL HEPARAN SULFATE N-DEACETYLASE_N-SULFOTRANSFERASE"/>
    <property type="match status" value="1"/>
</dbReference>
<dbReference type="Proteomes" id="UP001597467">
    <property type="component" value="Unassembled WGS sequence"/>
</dbReference>
<accession>A0ABW5K2A2</accession>
<dbReference type="InterPro" id="IPR000863">
    <property type="entry name" value="Sulfotransferase_dom"/>
</dbReference>
<sequence length="219" mass="26050">MDNHFIIIGTAKSGSSTLYEYLKAHPKTKLANTKEHNFFMNIGYNWKSSNYKIFKRKLIFTLGAHNKFVKNKIINRYKEICKNDKIHISGDGSINYFYFKEVPKRIKTFAPKAKLILILRNPIDRLYSNYWMNYKQAEKDANWQWPWNSFEDFIENGGHTHAINQYTTNLKRWLRYFSLEEILIIDSSNLFKNTNQVLQEVTSFLGVASIHYTENIWIK</sequence>
<evidence type="ECO:0000259" key="3">
    <source>
        <dbReference type="Pfam" id="PF00685"/>
    </source>
</evidence>
<keyword evidence="2" id="KW-0325">Glycoprotein</keyword>
<comment type="caution">
    <text evidence="4">The sequence shown here is derived from an EMBL/GenBank/DDBJ whole genome shotgun (WGS) entry which is preliminary data.</text>
</comment>
<dbReference type="SUPFAM" id="SSF52540">
    <property type="entry name" value="P-loop containing nucleoside triphosphate hydrolases"/>
    <property type="match status" value="1"/>
</dbReference>
<dbReference type="InterPro" id="IPR027417">
    <property type="entry name" value="P-loop_NTPase"/>
</dbReference>
<dbReference type="PANTHER" id="PTHR10605">
    <property type="entry name" value="HEPARAN SULFATE SULFOTRANSFERASE"/>
    <property type="match status" value="1"/>
</dbReference>
<dbReference type="RefSeq" id="WP_379902375.1">
    <property type="nucleotide sequence ID" value="NZ_JBHULM010000009.1"/>
</dbReference>
<gene>
    <name evidence="4" type="ORF">ACFSSB_06820</name>
</gene>
<evidence type="ECO:0000256" key="2">
    <source>
        <dbReference type="ARBA" id="ARBA00023180"/>
    </source>
</evidence>
<proteinExistence type="predicted"/>
<protein>
    <submittedName>
        <fullName evidence="4">Sulfotransferase domain-containing protein</fullName>
    </submittedName>
</protein>
<reference evidence="5" key="1">
    <citation type="journal article" date="2019" name="Int. J. Syst. Evol. Microbiol.">
        <title>The Global Catalogue of Microorganisms (GCM) 10K type strain sequencing project: providing services to taxonomists for standard genome sequencing and annotation.</title>
        <authorList>
            <consortium name="The Broad Institute Genomics Platform"/>
            <consortium name="The Broad Institute Genome Sequencing Center for Infectious Disease"/>
            <person name="Wu L."/>
            <person name="Ma J."/>
        </authorList>
    </citation>
    <scope>NUCLEOTIDE SEQUENCE [LARGE SCALE GENOMIC DNA]</scope>
    <source>
        <strain evidence="5">KCTC 42808</strain>
    </source>
</reference>
<name>A0ABW5K2A2_9FLAO</name>
<dbReference type="Gene3D" id="3.40.50.300">
    <property type="entry name" value="P-loop containing nucleotide triphosphate hydrolases"/>
    <property type="match status" value="1"/>
</dbReference>
<dbReference type="Pfam" id="PF00685">
    <property type="entry name" value="Sulfotransfer_1"/>
    <property type="match status" value="1"/>
</dbReference>
<keyword evidence="1" id="KW-0808">Transferase</keyword>
<organism evidence="4 5">
    <name type="scientific">Lacinutrix gracilariae</name>
    <dbReference type="NCBI Taxonomy" id="1747198"/>
    <lineage>
        <taxon>Bacteria</taxon>
        <taxon>Pseudomonadati</taxon>
        <taxon>Bacteroidota</taxon>
        <taxon>Flavobacteriia</taxon>
        <taxon>Flavobacteriales</taxon>
        <taxon>Flavobacteriaceae</taxon>
        <taxon>Lacinutrix</taxon>
    </lineage>
</organism>
<dbReference type="EMBL" id="JBHULM010000009">
    <property type="protein sequence ID" value="MFD2542030.1"/>
    <property type="molecule type" value="Genomic_DNA"/>
</dbReference>